<comment type="subcellular location">
    <subcellularLocation>
        <location evidence="1">Nucleus</location>
    </subcellularLocation>
</comment>
<keyword evidence="4" id="KW-0677">Repeat</keyword>
<evidence type="ECO:0000256" key="6">
    <source>
        <dbReference type="ARBA" id="ARBA00023038"/>
    </source>
</evidence>
<proteinExistence type="predicted"/>
<evidence type="ECO:0000256" key="4">
    <source>
        <dbReference type="ARBA" id="ARBA00022737"/>
    </source>
</evidence>
<dbReference type="GO" id="GO:0030018">
    <property type="term" value="C:Z disc"/>
    <property type="evidence" value="ECO:0007669"/>
    <property type="project" value="UniProtKB-ARBA"/>
</dbReference>
<dbReference type="OrthoDB" id="1679758at2759"/>
<evidence type="ECO:0000313" key="9">
    <source>
        <dbReference type="EMBL" id="CAD5220962.1"/>
    </source>
</evidence>
<protein>
    <submittedName>
        <fullName evidence="9">(pine wood nematode) hypothetical protein</fullName>
    </submittedName>
</protein>
<keyword evidence="3" id="KW-0479">Metal-binding</keyword>
<evidence type="ECO:0000259" key="8">
    <source>
        <dbReference type="SMART" id="SM00132"/>
    </source>
</evidence>
<gene>
    <name evidence="9" type="ORF">BXYJ_LOCUS6440</name>
</gene>
<dbReference type="SMR" id="A0A7I8WJW0"/>
<organism evidence="9 10">
    <name type="scientific">Bursaphelenchus xylophilus</name>
    <name type="common">Pinewood nematode worm</name>
    <name type="synonym">Aphelenchoides xylophilus</name>
    <dbReference type="NCBI Taxonomy" id="6326"/>
    <lineage>
        <taxon>Eukaryota</taxon>
        <taxon>Metazoa</taxon>
        <taxon>Ecdysozoa</taxon>
        <taxon>Nematoda</taxon>
        <taxon>Chromadorea</taxon>
        <taxon>Rhabditida</taxon>
        <taxon>Tylenchina</taxon>
        <taxon>Tylenchomorpha</taxon>
        <taxon>Aphelenchoidea</taxon>
        <taxon>Aphelenchoididae</taxon>
        <taxon>Bursaphelenchus</taxon>
    </lineage>
</organism>
<dbReference type="GO" id="GO:0060537">
    <property type="term" value="P:muscle tissue development"/>
    <property type="evidence" value="ECO:0007669"/>
    <property type="project" value="UniProtKB-ARBA"/>
</dbReference>
<dbReference type="Pfam" id="PF00412">
    <property type="entry name" value="LIM"/>
    <property type="match status" value="1"/>
</dbReference>
<dbReference type="GO" id="GO:0030036">
    <property type="term" value="P:actin cytoskeleton organization"/>
    <property type="evidence" value="ECO:0007669"/>
    <property type="project" value="TreeGrafter"/>
</dbReference>
<dbReference type="SMART" id="SM00132">
    <property type="entry name" value="LIM"/>
    <property type="match status" value="1"/>
</dbReference>
<dbReference type="SUPFAM" id="SSF57716">
    <property type="entry name" value="Glucocorticoid receptor-like (DNA-binding domain)"/>
    <property type="match status" value="2"/>
</dbReference>
<dbReference type="InterPro" id="IPR001781">
    <property type="entry name" value="Znf_LIM"/>
</dbReference>
<evidence type="ECO:0000256" key="2">
    <source>
        <dbReference type="ARBA" id="ARBA00022541"/>
    </source>
</evidence>
<dbReference type="PANTHER" id="PTHR24215">
    <property type="entry name" value="RHO-GTPASE-ACTIVATING PROTEIN LRG1"/>
    <property type="match status" value="1"/>
</dbReference>
<dbReference type="PANTHER" id="PTHR24215:SF35">
    <property type="entry name" value="MUSCLE LIM PROTEIN MLP84B"/>
    <property type="match status" value="1"/>
</dbReference>
<sequence length="77" mass="8728">MLHKRCQSCFQPVYHAEKVMAAGKLYHSDTCGKRLDSRSVNDHENSIYCNFCYSNLFGPSGYGFGVLRIKKTDQSTS</sequence>
<dbReference type="EMBL" id="CAJFCV020000003">
    <property type="protein sequence ID" value="CAG9107497.1"/>
    <property type="molecule type" value="Genomic_DNA"/>
</dbReference>
<dbReference type="Proteomes" id="UP000659654">
    <property type="component" value="Unassembled WGS sequence"/>
</dbReference>
<dbReference type="EMBL" id="CAJFDI010000003">
    <property type="protein sequence ID" value="CAD5220962.1"/>
    <property type="molecule type" value="Genomic_DNA"/>
</dbReference>
<keyword evidence="7" id="KW-0539">Nucleus</keyword>
<dbReference type="FunFam" id="2.10.110.10:FF:000001">
    <property type="entry name" value="Cysteine and glycine-rich protein 1"/>
    <property type="match status" value="1"/>
</dbReference>
<evidence type="ECO:0000256" key="7">
    <source>
        <dbReference type="ARBA" id="ARBA00023242"/>
    </source>
</evidence>
<reference evidence="9" key="1">
    <citation type="submission" date="2020-09" db="EMBL/GenBank/DDBJ databases">
        <authorList>
            <person name="Kikuchi T."/>
        </authorList>
    </citation>
    <scope>NUCLEOTIDE SEQUENCE</scope>
    <source>
        <strain evidence="9">Ka4C1</strain>
    </source>
</reference>
<dbReference type="Gene3D" id="2.10.110.10">
    <property type="entry name" value="Cysteine Rich Protein"/>
    <property type="match status" value="1"/>
</dbReference>
<accession>A0A7I8WJW0</accession>
<keyword evidence="10" id="KW-1185">Reference proteome</keyword>
<dbReference type="Proteomes" id="UP000582659">
    <property type="component" value="Unassembled WGS sequence"/>
</dbReference>
<keyword evidence="2" id="KW-0517">Myogenesis</keyword>
<comment type="caution">
    <text evidence="9">The sequence shown here is derived from an EMBL/GenBank/DDBJ whole genome shotgun (WGS) entry which is preliminary data.</text>
</comment>
<dbReference type="GO" id="GO:0046872">
    <property type="term" value="F:metal ion binding"/>
    <property type="evidence" value="ECO:0007669"/>
    <property type="project" value="UniProtKB-KW"/>
</dbReference>
<keyword evidence="6" id="KW-0440">LIM domain</keyword>
<dbReference type="GO" id="GO:0007517">
    <property type="term" value="P:muscle organ development"/>
    <property type="evidence" value="ECO:0007669"/>
    <property type="project" value="UniProtKB-KW"/>
</dbReference>
<name>A0A7I8WJW0_BURXY</name>
<evidence type="ECO:0000256" key="5">
    <source>
        <dbReference type="ARBA" id="ARBA00022833"/>
    </source>
</evidence>
<dbReference type="GO" id="GO:0005634">
    <property type="term" value="C:nucleus"/>
    <property type="evidence" value="ECO:0007669"/>
    <property type="project" value="UniProtKB-SubCell"/>
</dbReference>
<evidence type="ECO:0000313" key="10">
    <source>
        <dbReference type="Proteomes" id="UP000659654"/>
    </source>
</evidence>
<keyword evidence="5" id="KW-0862">Zinc</keyword>
<evidence type="ECO:0000256" key="1">
    <source>
        <dbReference type="ARBA" id="ARBA00004123"/>
    </source>
</evidence>
<dbReference type="AlphaFoldDB" id="A0A7I8WJW0"/>
<evidence type="ECO:0000256" key="3">
    <source>
        <dbReference type="ARBA" id="ARBA00022723"/>
    </source>
</evidence>
<feature type="domain" description="LIM zinc-binding" evidence="8">
    <location>
        <begin position="5"/>
        <end position="52"/>
    </location>
</feature>